<dbReference type="InterPro" id="IPR025565">
    <property type="entry name" value="DUF4328"/>
</dbReference>
<proteinExistence type="predicted"/>
<dbReference type="Proteomes" id="UP001611494">
    <property type="component" value="Unassembled WGS sequence"/>
</dbReference>
<protein>
    <submittedName>
        <fullName evidence="3">DUF4328 domain-containing protein</fullName>
    </submittedName>
</protein>
<feature type="transmembrane region" description="Helical" evidence="1">
    <location>
        <begin position="55"/>
        <end position="79"/>
    </location>
</feature>
<dbReference type="RefSeq" id="WP_397066279.1">
    <property type="nucleotide sequence ID" value="NZ_JBIRYL010000017.1"/>
</dbReference>
<organism evidence="3 4">
    <name type="scientific">Nocardia testacea</name>
    <dbReference type="NCBI Taxonomy" id="248551"/>
    <lineage>
        <taxon>Bacteria</taxon>
        <taxon>Bacillati</taxon>
        <taxon>Actinomycetota</taxon>
        <taxon>Actinomycetes</taxon>
        <taxon>Mycobacteriales</taxon>
        <taxon>Nocardiaceae</taxon>
        <taxon>Nocardia</taxon>
    </lineage>
</organism>
<feature type="transmembrane region" description="Helical" evidence="1">
    <location>
        <begin position="135"/>
        <end position="155"/>
    </location>
</feature>
<dbReference type="Pfam" id="PF14219">
    <property type="entry name" value="DUF4328"/>
    <property type="match status" value="1"/>
</dbReference>
<feature type="transmembrane region" description="Helical" evidence="1">
    <location>
        <begin position="20"/>
        <end position="43"/>
    </location>
</feature>
<reference evidence="3 4" key="1">
    <citation type="submission" date="2024-10" db="EMBL/GenBank/DDBJ databases">
        <title>The Natural Products Discovery Center: Release of the First 8490 Sequenced Strains for Exploring Actinobacteria Biosynthetic Diversity.</title>
        <authorList>
            <person name="Kalkreuter E."/>
            <person name="Kautsar S.A."/>
            <person name="Yang D."/>
            <person name="Bader C.D."/>
            <person name="Teijaro C.N."/>
            <person name="Fluegel L."/>
            <person name="Davis C.M."/>
            <person name="Simpson J.R."/>
            <person name="Lauterbach L."/>
            <person name="Steele A.D."/>
            <person name="Gui C."/>
            <person name="Meng S."/>
            <person name="Li G."/>
            <person name="Viehrig K."/>
            <person name="Ye F."/>
            <person name="Su P."/>
            <person name="Kiefer A.F."/>
            <person name="Nichols A."/>
            <person name="Cepeda A.J."/>
            <person name="Yan W."/>
            <person name="Fan B."/>
            <person name="Jiang Y."/>
            <person name="Adhikari A."/>
            <person name="Zheng C.-J."/>
            <person name="Schuster L."/>
            <person name="Cowan T.M."/>
            <person name="Smanski M.J."/>
            <person name="Chevrette M.G."/>
            <person name="De Carvalho L.P.S."/>
            <person name="Shen B."/>
        </authorList>
    </citation>
    <scope>NUCLEOTIDE SEQUENCE [LARGE SCALE GENOMIC DNA]</scope>
    <source>
        <strain evidence="3 4">NPDC019377</strain>
    </source>
</reference>
<keyword evidence="1" id="KW-0812">Transmembrane</keyword>
<feature type="transmembrane region" description="Helical" evidence="1">
    <location>
        <begin position="99"/>
        <end position="123"/>
    </location>
</feature>
<keyword evidence="1" id="KW-0472">Membrane</keyword>
<feature type="domain" description="DUF4328" evidence="2">
    <location>
        <begin position="51"/>
        <end position="185"/>
    </location>
</feature>
<gene>
    <name evidence="3" type="ORF">ACH49Z_28770</name>
</gene>
<comment type="caution">
    <text evidence="3">The sequence shown here is derived from an EMBL/GenBank/DDBJ whole genome shotgun (WGS) entry which is preliminary data.</text>
</comment>
<evidence type="ECO:0000259" key="2">
    <source>
        <dbReference type="Pfam" id="PF14219"/>
    </source>
</evidence>
<dbReference type="EMBL" id="JBIRYL010000017">
    <property type="protein sequence ID" value="MFI2233848.1"/>
    <property type="molecule type" value="Genomic_DNA"/>
</dbReference>
<sequence length="220" mass="23337">MQDTVNSRGIRPLRGWALTATTAVFVAILGPLAMAAATFTFGSTQRSTEGQIGQALLGAGALFMILAWPVVGLLVVGWLVRARANAGLLAPAGHRLPSWWAIVGWLIPIVNLVVPVIVVSDAVRASNPTGRNLRAVFVWWSSWLVAPILIAYGFFRLNDLGYPEGAVTLGRSLLAGTALYVVAALSFRTLALTVARWQDEHVASAQGQGMPGTTDPARLA</sequence>
<evidence type="ECO:0000256" key="1">
    <source>
        <dbReference type="SAM" id="Phobius"/>
    </source>
</evidence>
<name>A0ABW7W513_9NOCA</name>
<evidence type="ECO:0000313" key="3">
    <source>
        <dbReference type="EMBL" id="MFI2233848.1"/>
    </source>
</evidence>
<evidence type="ECO:0000313" key="4">
    <source>
        <dbReference type="Proteomes" id="UP001611494"/>
    </source>
</evidence>
<keyword evidence="4" id="KW-1185">Reference proteome</keyword>
<accession>A0ABW7W513</accession>
<feature type="transmembrane region" description="Helical" evidence="1">
    <location>
        <begin position="167"/>
        <end position="187"/>
    </location>
</feature>
<keyword evidence="1" id="KW-1133">Transmembrane helix</keyword>